<dbReference type="HOGENOM" id="CLU_365354_0_0_1"/>
<dbReference type="PhylomeDB" id="B4IXG5"/>
<dbReference type="Proteomes" id="UP000001070">
    <property type="component" value="Unassembled WGS sequence"/>
</dbReference>
<dbReference type="AlphaFoldDB" id="B4IXG5"/>
<dbReference type="InterPro" id="IPR050688">
    <property type="entry name" value="Zinc_finger/UBP_domain"/>
</dbReference>
<evidence type="ECO:0000313" key="8">
    <source>
        <dbReference type="EMBL" id="EDV96402.1"/>
    </source>
</evidence>
<accession>B4IXG5</accession>
<feature type="compositionally biased region" description="Acidic residues" evidence="6">
    <location>
        <begin position="197"/>
        <end position="221"/>
    </location>
</feature>
<evidence type="ECO:0000256" key="4">
    <source>
        <dbReference type="ARBA" id="ARBA00022833"/>
    </source>
</evidence>
<feature type="region of interest" description="Disordered" evidence="6">
    <location>
        <begin position="125"/>
        <end position="144"/>
    </location>
</feature>
<dbReference type="GO" id="GO:0045944">
    <property type="term" value="P:positive regulation of transcription by RNA polymerase II"/>
    <property type="evidence" value="ECO:0007669"/>
    <property type="project" value="TreeGrafter"/>
</dbReference>
<dbReference type="InParanoid" id="B4IXG5"/>
<dbReference type="GO" id="GO:0008270">
    <property type="term" value="F:zinc ion binding"/>
    <property type="evidence" value="ECO:0007669"/>
    <property type="project" value="UniProtKB-KW"/>
</dbReference>
<feature type="compositionally biased region" description="Basic residues" evidence="6">
    <location>
        <begin position="574"/>
        <end position="584"/>
    </location>
</feature>
<dbReference type="GO" id="GO:0005634">
    <property type="term" value="C:nucleus"/>
    <property type="evidence" value="ECO:0007669"/>
    <property type="project" value="TreeGrafter"/>
</dbReference>
<dbReference type="InterPro" id="IPR036236">
    <property type="entry name" value="Znf_C2H2_sf"/>
</dbReference>
<dbReference type="PROSITE" id="PS50157">
    <property type="entry name" value="ZINC_FINGER_C2H2_2"/>
    <property type="match status" value="5"/>
</dbReference>
<dbReference type="EMBL" id="CH916366">
    <property type="protein sequence ID" value="EDV96402.1"/>
    <property type="molecule type" value="Genomic_DNA"/>
</dbReference>
<dbReference type="OrthoDB" id="6077919at2759"/>
<dbReference type="SUPFAM" id="SSF57667">
    <property type="entry name" value="beta-beta-alpha zinc fingers"/>
    <property type="match status" value="2"/>
</dbReference>
<dbReference type="PROSITE" id="PS00028">
    <property type="entry name" value="ZINC_FINGER_C2H2_1"/>
    <property type="match status" value="6"/>
</dbReference>
<protein>
    <submittedName>
        <fullName evidence="8">GH16227</fullName>
    </submittedName>
</protein>
<name>B4IXG5_DROGR</name>
<dbReference type="SMART" id="SM00355">
    <property type="entry name" value="ZnF_C2H2"/>
    <property type="match status" value="7"/>
</dbReference>
<dbReference type="eggNOG" id="KOG1721">
    <property type="taxonomic scope" value="Eukaryota"/>
</dbReference>
<feature type="region of interest" description="Disordered" evidence="6">
    <location>
        <begin position="192"/>
        <end position="226"/>
    </location>
</feature>
<dbReference type="Gene3D" id="3.30.160.60">
    <property type="entry name" value="Classic Zinc Finger"/>
    <property type="match status" value="2"/>
</dbReference>
<keyword evidence="2" id="KW-0677">Repeat</keyword>
<feature type="region of interest" description="Disordered" evidence="6">
    <location>
        <begin position="522"/>
        <end position="647"/>
    </location>
</feature>
<dbReference type="STRING" id="7222.B4IXG5"/>
<dbReference type="KEGG" id="dgr:6557921"/>
<dbReference type="PANTHER" id="PTHR24403">
    <property type="entry name" value="ZINC FINGER PROTEIN"/>
    <property type="match status" value="1"/>
</dbReference>
<keyword evidence="1" id="KW-0479">Metal-binding</keyword>
<keyword evidence="9" id="KW-1185">Reference proteome</keyword>
<proteinExistence type="predicted"/>
<feature type="domain" description="C2H2-type" evidence="7">
    <location>
        <begin position="267"/>
        <end position="294"/>
    </location>
</feature>
<reference evidence="8 9" key="1">
    <citation type="journal article" date="2007" name="Nature">
        <title>Evolution of genes and genomes on the Drosophila phylogeny.</title>
        <authorList>
            <consortium name="Drosophila 12 Genomes Consortium"/>
            <person name="Clark A.G."/>
            <person name="Eisen M.B."/>
            <person name="Smith D.R."/>
            <person name="Bergman C.M."/>
            <person name="Oliver B."/>
            <person name="Markow T.A."/>
            <person name="Kaufman T.C."/>
            <person name="Kellis M."/>
            <person name="Gelbart W."/>
            <person name="Iyer V.N."/>
            <person name="Pollard D.A."/>
            <person name="Sackton T.B."/>
            <person name="Larracuente A.M."/>
            <person name="Singh N.D."/>
            <person name="Abad J.P."/>
            <person name="Abt D.N."/>
            <person name="Adryan B."/>
            <person name="Aguade M."/>
            <person name="Akashi H."/>
            <person name="Anderson W.W."/>
            <person name="Aquadro C.F."/>
            <person name="Ardell D.H."/>
            <person name="Arguello R."/>
            <person name="Artieri C.G."/>
            <person name="Barbash D.A."/>
            <person name="Barker D."/>
            <person name="Barsanti P."/>
            <person name="Batterham P."/>
            <person name="Batzoglou S."/>
            <person name="Begun D."/>
            <person name="Bhutkar A."/>
            <person name="Blanco E."/>
            <person name="Bosak S.A."/>
            <person name="Bradley R.K."/>
            <person name="Brand A.D."/>
            <person name="Brent M.R."/>
            <person name="Brooks A.N."/>
            <person name="Brown R.H."/>
            <person name="Butlin R.K."/>
            <person name="Caggese C."/>
            <person name="Calvi B.R."/>
            <person name="Bernardo de Carvalho A."/>
            <person name="Caspi A."/>
            <person name="Castrezana S."/>
            <person name="Celniker S.E."/>
            <person name="Chang J.L."/>
            <person name="Chapple C."/>
            <person name="Chatterji S."/>
            <person name="Chinwalla A."/>
            <person name="Civetta A."/>
            <person name="Clifton S.W."/>
            <person name="Comeron J.M."/>
            <person name="Costello J.C."/>
            <person name="Coyne J.A."/>
            <person name="Daub J."/>
            <person name="David R.G."/>
            <person name="Delcher A.L."/>
            <person name="Delehaunty K."/>
            <person name="Do C.B."/>
            <person name="Ebling H."/>
            <person name="Edwards K."/>
            <person name="Eickbush T."/>
            <person name="Evans J.D."/>
            <person name="Filipski A."/>
            <person name="Findeiss S."/>
            <person name="Freyhult E."/>
            <person name="Fulton L."/>
            <person name="Fulton R."/>
            <person name="Garcia A.C."/>
            <person name="Gardiner A."/>
            <person name="Garfield D.A."/>
            <person name="Garvin B.E."/>
            <person name="Gibson G."/>
            <person name="Gilbert D."/>
            <person name="Gnerre S."/>
            <person name="Godfrey J."/>
            <person name="Good R."/>
            <person name="Gotea V."/>
            <person name="Gravely B."/>
            <person name="Greenberg A.J."/>
            <person name="Griffiths-Jones S."/>
            <person name="Gross S."/>
            <person name="Guigo R."/>
            <person name="Gustafson E.A."/>
            <person name="Haerty W."/>
            <person name="Hahn M.W."/>
            <person name="Halligan D.L."/>
            <person name="Halpern A.L."/>
            <person name="Halter G.M."/>
            <person name="Han M.V."/>
            <person name="Heger A."/>
            <person name="Hillier L."/>
            <person name="Hinrichs A.S."/>
            <person name="Holmes I."/>
            <person name="Hoskins R.A."/>
            <person name="Hubisz M.J."/>
            <person name="Hultmark D."/>
            <person name="Huntley M.A."/>
            <person name="Jaffe D.B."/>
            <person name="Jagadeeshan S."/>
            <person name="Jeck W.R."/>
            <person name="Johnson J."/>
            <person name="Jones C.D."/>
            <person name="Jordan W.C."/>
            <person name="Karpen G.H."/>
            <person name="Kataoka E."/>
            <person name="Keightley P.D."/>
            <person name="Kheradpour P."/>
            <person name="Kirkness E.F."/>
            <person name="Koerich L.B."/>
            <person name="Kristiansen K."/>
            <person name="Kudrna D."/>
            <person name="Kulathinal R.J."/>
            <person name="Kumar S."/>
            <person name="Kwok R."/>
            <person name="Lander E."/>
            <person name="Langley C.H."/>
            <person name="Lapoint R."/>
            <person name="Lazzaro B.P."/>
            <person name="Lee S.J."/>
            <person name="Levesque L."/>
            <person name="Li R."/>
            <person name="Lin C.F."/>
            <person name="Lin M.F."/>
            <person name="Lindblad-Toh K."/>
            <person name="Llopart A."/>
            <person name="Long M."/>
            <person name="Low L."/>
            <person name="Lozovsky E."/>
            <person name="Lu J."/>
            <person name="Luo M."/>
            <person name="Machado C.A."/>
            <person name="Makalowski W."/>
            <person name="Marzo M."/>
            <person name="Matsuda M."/>
            <person name="Matzkin L."/>
            <person name="McAllister B."/>
            <person name="McBride C.S."/>
            <person name="McKernan B."/>
            <person name="McKernan K."/>
            <person name="Mendez-Lago M."/>
            <person name="Minx P."/>
            <person name="Mollenhauer M.U."/>
            <person name="Montooth K."/>
            <person name="Mount S.M."/>
            <person name="Mu X."/>
            <person name="Myers E."/>
            <person name="Negre B."/>
            <person name="Newfeld S."/>
            <person name="Nielsen R."/>
            <person name="Noor M.A."/>
            <person name="O'Grady P."/>
            <person name="Pachter L."/>
            <person name="Papaceit M."/>
            <person name="Parisi M.J."/>
            <person name="Parisi M."/>
            <person name="Parts L."/>
            <person name="Pedersen J.S."/>
            <person name="Pesole G."/>
            <person name="Phillippy A.M."/>
            <person name="Ponting C.P."/>
            <person name="Pop M."/>
            <person name="Porcelli D."/>
            <person name="Powell J.R."/>
            <person name="Prohaska S."/>
            <person name="Pruitt K."/>
            <person name="Puig M."/>
            <person name="Quesneville H."/>
            <person name="Ram K.R."/>
            <person name="Rand D."/>
            <person name="Rasmussen M.D."/>
            <person name="Reed L.K."/>
            <person name="Reenan R."/>
            <person name="Reily A."/>
            <person name="Remington K.A."/>
            <person name="Rieger T.T."/>
            <person name="Ritchie M.G."/>
            <person name="Robin C."/>
            <person name="Rogers Y.H."/>
            <person name="Rohde C."/>
            <person name="Rozas J."/>
            <person name="Rubenfield M.J."/>
            <person name="Ruiz A."/>
            <person name="Russo S."/>
            <person name="Salzberg S.L."/>
            <person name="Sanchez-Gracia A."/>
            <person name="Saranga D.J."/>
            <person name="Sato H."/>
            <person name="Schaeffer S.W."/>
            <person name="Schatz M.C."/>
            <person name="Schlenke T."/>
            <person name="Schwartz R."/>
            <person name="Segarra C."/>
            <person name="Singh R.S."/>
            <person name="Sirot L."/>
            <person name="Sirota M."/>
            <person name="Sisneros N.B."/>
            <person name="Smith C.D."/>
            <person name="Smith T.F."/>
            <person name="Spieth J."/>
            <person name="Stage D.E."/>
            <person name="Stark A."/>
            <person name="Stephan W."/>
            <person name="Strausberg R.L."/>
            <person name="Strempel S."/>
            <person name="Sturgill D."/>
            <person name="Sutton G."/>
            <person name="Sutton G.G."/>
            <person name="Tao W."/>
            <person name="Teichmann S."/>
            <person name="Tobari Y.N."/>
            <person name="Tomimura Y."/>
            <person name="Tsolas J.M."/>
            <person name="Valente V.L."/>
            <person name="Venter E."/>
            <person name="Venter J.C."/>
            <person name="Vicario S."/>
            <person name="Vieira F.G."/>
            <person name="Vilella A.J."/>
            <person name="Villasante A."/>
            <person name="Walenz B."/>
            <person name="Wang J."/>
            <person name="Wasserman M."/>
            <person name="Watts T."/>
            <person name="Wilson D."/>
            <person name="Wilson R.K."/>
            <person name="Wing R.A."/>
            <person name="Wolfner M.F."/>
            <person name="Wong A."/>
            <person name="Wong G.K."/>
            <person name="Wu C.I."/>
            <person name="Wu G."/>
            <person name="Yamamoto D."/>
            <person name="Yang H.P."/>
            <person name="Yang S.P."/>
            <person name="Yorke J.A."/>
            <person name="Yoshida K."/>
            <person name="Zdobnov E."/>
            <person name="Zhang P."/>
            <person name="Zhang Y."/>
            <person name="Zimin A.V."/>
            <person name="Baldwin J."/>
            <person name="Abdouelleil A."/>
            <person name="Abdulkadir J."/>
            <person name="Abebe A."/>
            <person name="Abera B."/>
            <person name="Abreu J."/>
            <person name="Acer S.C."/>
            <person name="Aftuck L."/>
            <person name="Alexander A."/>
            <person name="An P."/>
            <person name="Anderson E."/>
            <person name="Anderson S."/>
            <person name="Arachi H."/>
            <person name="Azer M."/>
            <person name="Bachantsang P."/>
            <person name="Barry A."/>
            <person name="Bayul T."/>
            <person name="Berlin A."/>
            <person name="Bessette D."/>
            <person name="Bloom T."/>
            <person name="Blye J."/>
            <person name="Boguslavskiy L."/>
            <person name="Bonnet C."/>
            <person name="Boukhgalter B."/>
            <person name="Bourzgui I."/>
            <person name="Brown A."/>
            <person name="Cahill P."/>
            <person name="Channer S."/>
            <person name="Cheshatsang Y."/>
            <person name="Chuda L."/>
            <person name="Citroen M."/>
            <person name="Collymore A."/>
            <person name="Cooke P."/>
            <person name="Costello M."/>
            <person name="D'Aco K."/>
            <person name="Daza R."/>
            <person name="De Haan G."/>
            <person name="DeGray S."/>
            <person name="DeMaso C."/>
            <person name="Dhargay N."/>
            <person name="Dooley K."/>
            <person name="Dooley E."/>
            <person name="Doricent M."/>
            <person name="Dorje P."/>
            <person name="Dorjee K."/>
            <person name="Dupes A."/>
            <person name="Elong R."/>
            <person name="Falk J."/>
            <person name="Farina A."/>
            <person name="Faro S."/>
            <person name="Ferguson D."/>
            <person name="Fisher S."/>
            <person name="Foley C.D."/>
            <person name="Franke A."/>
            <person name="Friedrich D."/>
            <person name="Gadbois L."/>
            <person name="Gearin G."/>
            <person name="Gearin C.R."/>
            <person name="Giannoukos G."/>
            <person name="Goode T."/>
            <person name="Graham J."/>
            <person name="Grandbois E."/>
            <person name="Grewal S."/>
            <person name="Gyaltsen K."/>
            <person name="Hafez N."/>
            <person name="Hagos B."/>
            <person name="Hall J."/>
            <person name="Henson C."/>
            <person name="Hollinger A."/>
            <person name="Honan T."/>
            <person name="Huard M.D."/>
            <person name="Hughes L."/>
            <person name="Hurhula B."/>
            <person name="Husby M.E."/>
            <person name="Kamat A."/>
            <person name="Kanga B."/>
            <person name="Kashin S."/>
            <person name="Khazanovich D."/>
            <person name="Kisner P."/>
            <person name="Lance K."/>
            <person name="Lara M."/>
            <person name="Lee W."/>
            <person name="Lennon N."/>
            <person name="Letendre F."/>
            <person name="LeVine R."/>
            <person name="Lipovsky A."/>
            <person name="Liu X."/>
            <person name="Liu J."/>
            <person name="Liu S."/>
            <person name="Lokyitsang T."/>
            <person name="Lokyitsang Y."/>
            <person name="Lubonja R."/>
            <person name="Lui A."/>
            <person name="MacDonald P."/>
            <person name="Magnisalis V."/>
            <person name="Maru K."/>
            <person name="Matthews C."/>
            <person name="McCusker W."/>
            <person name="McDonough S."/>
            <person name="Mehta T."/>
            <person name="Meldrim J."/>
            <person name="Meneus L."/>
            <person name="Mihai O."/>
            <person name="Mihalev A."/>
            <person name="Mihova T."/>
            <person name="Mittelman R."/>
            <person name="Mlenga V."/>
            <person name="Montmayeur A."/>
            <person name="Mulrain L."/>
            <person name="Navidi A."/>
            <person name="Naylor J."/>
            <person name="Negash T."/>
            <person name="Nguyen T."/>
            <person name="Nguyen N."/>
            <person name="Nicol R."/>
            <person name="Norbu C."/>
            <person name="Norbu N."/>
            <person name="Novod N."/>
            <person name="O'Neill B."/>
            <person name="Osman S."/>
            <person name="Markiewicz E."/>
            <person name="Oyono O.L."/>
            <person name="Patti C."/>
            <person name="Phunkhang P."/>
            <person name="Pierre F."/>
            <person name="Priest M."/>
            <person name="Raghuraman S."/>
            <person name="Rege F."/>
            <person name="Reyes R."/>
            <person name="Rise C."/>
            <person name="Rogov P."/>
            <person name="Ross K."/>
            <person name="Ryan E."/>
            <person name="Settipalli S."/>
            <person name="Shea T."/>
            <person name="Sherpa N."/>
            <person name="Shi L."/>
            <person name="Shih D."/>
            <person name="Sparrow T."/>
            <person name="Spaulding J."/>
            <person name="Stalker J."/>
            <person name="Stange-Thomann N."/>
            <person name="Stavropoulos S."/>
            <person name="Stone C."/>
            <person name="Strader C."/>
            <person name="Tesfaye S."/>
            <person name="Thomson T."/>
            <person name="Thoulutsang Y."/>
            <person name="Thoulutsang D."/>
            <person name="Topham K."/>
            <person name="Topping I."/>
            <person name="Tsamla T."/>
            <person name="Vassiliev H."/>
            <person name="Vo A."/>
            <person name="Wangchuk T."/>
            <person name="Wangdi T."/>
            <person name="Weiand M."/>
            <person name="Wilkinson J."/>
            <person name="Wilson A."/>
            <person name="Yadav S."/>
            <person name="Young G."/>
            <person name="Yu Q."/>
            <person name="Zembek L."/>
            <person name="Zhong D."/>
            <person name="Zimmer A."/>
            <person name="Zwirko Z."/>
            <person name="Jaffe D.B."/>
            <person name="Alvarez P."/>
            <person name="Brockman W."/>
            <person name="Butler J."/>
            <person name="Chin C."/>
            <person name="Gnerre S."/>
            <person name="Grabherr M."/>
            <person name="Kleber M."/>
            <person name="Mauceli E."/>
            <person name="MacCallum I."/>
        </authorList>
    </citation>
    <scope>NUCLEOTIDE SEQUENCE [LARGE SCALE GENOMIC DNA]</scope>
    <source>
        <strain evidence="9">Tucson 15287-2541.00</strain>
    </source>
</reference>
<feature type="domain" description="C2H2-type" evidence="7">
    <location>
        <begin position="236"/>
        <end position="264"/>
    </location>
</feature>
<feature type="domain" description="C2H2-type" evidence="7">
    <location>
        <begin position="373"/>
        <end position="401"/>
    </location>
</feature>
<keyword evidence="3 5" id="KW-0863">Zinc-finger</keyword>
<dbReference type="PANTHER" id="PTHR24403:SF67">
    <property type="entry name" value="FI01116P-RELATED"/>
    <property type="match status" value="1"/>
</dbReference>
<dbReference type="FunCoup" id="B4IXG5">
    <property type="interactions" value="448"/>
</dbReference>
<feature type="domain" description="C2H2-type" evidence="7">
    <location>
        <begin position="736"/>
        <end position="764"/>
    </location>
</feature>
<feature type="compositionally biased region" description="Basic and acidic residues" evidence="6">
    <location>
        <begin position="537"/>
        <end position="561"/>
    </location>
</feature>
<evidence type="ECO:0000256" key="5">
    <source>
        <dbReference type="PROSITE-ProRule" id="PRU00042"/>
    </source>
</evidence>
<evidence type="ECO:0000259" key="7">
    <source>
        <dbReference type="PROSITE" id="PS50157"/>
    </source>
</evidence>
<feature type="compositionally biased region" description="Polar residues" evidence="6">
    <location>
        <begin position="594"/>
        <end position="606"/>
    </location>
</feature>
<dbReference type="OMA" id="HGQQRPR"/>
<organism evidence="9">
    <name type="scientific">Drosophila grimshawi</name>
    <name type="common">Hawaiian fruit fly</name>
    <name type="synonym">Idiomyia grimshawi</name>
    <dbReference type="NCBI Taxonomy" id="7222"/>
    <lineage>
        <taxon>Eukaryota</taxon>
        <taxon>Metazoa</taxon>
        <taxon>Ecdysozoa</taxon>
        <taxon>Arthropoda</taxon>
        <taxon>Hexapoda</taxon>
        <taxon>Insecta</taxon>
        <taxon>Pterygota</taxon>
        <taxon>Neoptera</taxon>
        <taxon>Endopterygota</taxon>
        <taxon>Diptera</taxon>
        <taxon>Brachycera</taxon>
        <taxon>Muscomorpha</taxon>
        <taxon>Ephydroidea</taxon>
        <taxon>Drosophilidae</taxon>
        <taxon>Drosophila</taxon>
        <taxon>Hawaiian Drosophila</taxon>
    </lineage>
</organism>
<evidence type="ECO:0000256" key="3">
    <source>
        <dbReference type="ARBA" id="ARBA00022771"/>
    </source>
</evidence>
<gene>
    <name evidence="8" type="primary">Dgri\GH16227</name>
    <name evidence="8" type="ORF">Dgri_GH16227</name>
</gene>
<evidence type="ECO:0000256" key="1">
    <source>
        <dbReference type="ARBA" id="ARBA00022723"/>
    </source>
</evidence>
<evidence type="ECO:0000256" key="2">
    <source>
        <dbReference type="ARBA" id="ARBA00022737"/>
    </source>
</evidence>
<dbReference type="InterPro" id="IPR013087">
    <property type="entry name" value="Znf_C2H2_type"/>
</dbReference>
<keyword evidence="4" id="KW-0862">Zinc</keyword>
<sequence>MATKTKKEIIQCDYCNIEKDANYIYTARKQFAGCKIIDILQIVTHRTIPATLPIKLCSLCASTLHAATGAITKAEEIVSQLLALTAKKPNTETNLEAAATEKVADTNIVAPSIVQKIAKKQTDKVNKSLANGPQTAVKKDEKAKVPETVTPLAALPSPNKLSQFESLQNAVKLRPAKEVPIQTKTFIQLFGNSAIERDEEEDEDDDDDNKDDDDDKDDENDAVMQKPGIRNIAINFECKLCDFTCVYPNAMKQHMREMHGQKRPRIYNCFNCVKKFGRLISLKQHLLEHNVTEEKVEEKKPRKDLAVVTALKPKPLANVINDEGSFEPVKDLAVVTALKPKPSVNFVNDECSFKIAHTNSSTPKPASEKKQKYTCDKCHKEFETVKSVAEHMSSIHNISKVFKCVVCDAEFAHKSTVHRHFKKKHGPDAVAANGLTAQKITMRRKTMDTTENTPTKISKRRKTVAVEAISQVQEDKEETLAESLEEIFDELTEHLIEEPIQIKAPSPSKSNPKEDSQLVQSLIFPKDKATPKKQKTPKGELKELFAAESPSKRKSIEKGKEIIATPTKLQNKDHKQHTPSKKQKCKLDTDVLDSPQSTATITNGQPKKQRKRNASDKQQENLSQEDTADEEQLPSTPANQLKAEKSEIDTIDLMDEINSNVKPHKRVKLDSFNVSVSGSELSCSMCSKVVVSRKRLDSHMHKRHAAQLNCPKCKTTHTTSDEYVSHFANCNSSDGLACGIHKCDKVFLSANYLSAHLKKKHKAN</sequence>
<evidence type="ECO:0000256" key="6">
    <source>
        <dbReference type="SAM" id="MobiDB-lite"/>
    </source>
</evidence>
<feature type="domain" description="C2H2-type" evidence="7">
    <location>
        <begin position="402"/>
        <end position="425"/>
    </location>
</feature>
<evidence type="ECO:0000313" key="9">
    <source>
        <dbReference type="Proteomes" id="UP000001070"/>
    </source>
</evidence>